<protein>
    <submittedName>
        <fullName evidence="1">Uncharacterized protein</fullName>
    </submittedName>
</protein>
<proteinExistence type="predicted"/>
<comment type="caution">
    <text evidence="1">The sequence shown here is derived from an EMBL/GenBank/DDBJ whole genome shotgun (WGS) entry which is preliminary data.</text>
</comment>
<dbReference type="Proteomes" id="UP000625930">
    <property type="component" value="Unassembled WGS sequence"/>
</dbReference>
<organism evidence="1 2">
    <name type="scientific">Stenotrophomonas maltophilia</name>
    <name type="common">Pseudomonas maltophilia</name>
    <name type="synonym">Xanthomonas maltophilia</name>
    <dbReference type="NCBI Taxonomy" id="40324"/>
    <lineage>
        <taxon>Bacteria</taxon>
        <taxon>Pseudomonadati</taxon>
        <taxon>Pseudomonadota</taxon>
        <taxon>Gammaproteobacteria</taxon>
        <taxon>Lysobacterales</taxon>
        <taxon>Lysobacteraceae</taxon>
        <taxon>Stenotrophomonas</taxon>
        <taxon>Stenotrophomonas maltophilia group</taxon>
    </lineage>
</organism>
<reference evidence="1" key="1">
    <citation type="submission" date="2020-11" db="EMBL/GenBank/DDBJ databases">
        <title>Enhanced detection system for hospital associated transmission using whole genome sequencing surveillance.</title>
        <authorList>
            <person name="Harrison L.H."/>
            <person name="Van Tyne D."/>
            <person name="Marsh J.W."/>
            <person name="Griffith M.P."/>
            <person name="Snyder D.J."/>
            <person name="Cooper V.S."/>
            <person name="Mustapha M."/>
        </authorList>
    </citation>
    <scope>NUCLEOTIDE SEQUENCE</scope>
    <source>
        <strain evidence="1">STEN00091</strain>
    </source>
</reference>
<sequence>MNTARVAWAAEYREARKLARFIETFRDKLGSVPVAERTFPQFRGFEFSRLSGDNLSWVGDGVFAPSVKSHHCRLACLRHQSPRLPA</sequence>
<dbReference type="RefSeq" id="WP_154263521.1">
    <property type="nucleotide sequence ID" value="NZ_CP040438.1"/>
</dbReference>
<evidence type="ECO:0000313" key="1">
    <source>
        <dbReference type="EMBL" id="MBH1651572.1"/>
    </source>
</evidence>
<name>A0A6B8J5N9_STEMA</name>
<dbReference type="AlphaFoldDB" id="A0A6B8J5N9"/>
<accession>A0A6B8J5N9</accession>
<gene>
    <name evidence="1" type="ORF">I5U67_05225</name>
</gene>
<evidence type="ECO:0000313" key="2">
    <source>
        <dbReference type="Proteomes" id="UP000625930"/>
    </source>
</evidence>
<dbReference type="EMBL" id="JADUNP010000007">
    <property type="protein sequence ID" value="MBH1651572.1"/>
    <property type="molecule type" value="Genomic_DNA"/>
</dbReference>